<keyword evidence="2" id="KW-0963">Cytoplasm</keyword>
<feature type="region of interest" description="Disordered" evidence="7">
    <location>
        <begin position="222"/>
        <end position="246"/>
    </location>
</feature>
<dbReference type="InterPro" id="IPR043936">
    <property type="entry name" value="HOOK_N"/>
</dbReference>
<dbReference type="Pfam" id="PF19047">
    <property type="entry name" value="HOOK_N"/>
    <property type="match status" value="1"/>
</dbReference>
<evidence type="ECO:0000256" key="2">
    <source>
        <dbReference type="ARBA" id="ARBA00022490"/>
    </source>
</evidence>
<organism evidence="9 10">
    <name type="scientific">Hymenochirus boettgeri</name>
    <name type="common">Congo dwarf clawed frog</name>
    <dbReference type="NCBI Taxonomy" id="247094"/>
    <lineage>
        <taxon>Eukaryota</taxon>
        <taxon>Metazoa</taxon>
        <taxon>Chordata</taxon>
        <taxon>Craniata</taxon>
        <taxon>Vertebrata</taxon>
        <taxon>Euteleostomi</taxon>
        <taxon>Amphibia</taxon>
        <taxon>Batrachia</taxon>
        <taxon>Anura</taxon>
        <taxon>Pipoidea</taxon>
        <taxon>Pipidae</taxon>
        <taxon>Pipinae</taxon>
        <taxon>Hymenochirus</taxon>
    </lineage>
</organism>
<evidence type="ECO:0000256" key="3">
    <source>
        <dbReference type="ARBA" id="ARBA00022658"/>
    </source>
</evidence>
<dbReference type="GO" id="GO:0030705">
    <property type="term" value="P:cytoskeleton-dependent intracellular transport"/>
    <property type="evidence" value="ECO:0007669"/>
    <property type="project" value="InterPro"/>
</dbReference>
<dbReference type="GO" id="GO:0005737">
    <property type="term" value="C:cytoplasm"/>
    <property type="evidence" value="ECO:0007669"/>
    <property type="project" value="UniProtKB-SubCell"/>
</dbReference>
<dbReference type="OrthoDB" id="10254988at2759"/>
<reference evidence="9" key="1">
    <citation type="thesis" date="2020" institute="ProQuest LLC" country="789 East Eisenhower Parkway, Ann Arbor, MI, USA">
        <title>Comparative Genomics and Chromosome Evolution.</title>
        <authorList>
            <person name="Mudd A.B."/>
        </authorList>
    </citation>
    <scope>NUCLEOTIDE SEQUENCE</scope>
    <source>
        <strain evidence="9">Female2</strain>
        <tissue evidence="9">Blood</tissue>
    </source>
</reference>
<dbReference type="GO" id="GO:0051959">
    <property type="term" value="F:dynein light intermediate chain binding"/>
    <property type="evidence" value="ECO:0007669"/>
    <property type="project" value="TreeGrafter"/>
</dbReference>
<protein>
    <recommendedName>
        <fullName evidence="8">Calponin-homology (CH) domain-containing protein</fullName>
    </recommendedName>
</protein>
<dbReference type="GO" id="GO:0031122">
    <property type="term" value="P:cytoplasmic microtubule organization"/>
    <property type="evidence" value="ECO:0007669"/>
    <property type="project" value="TreeGrafter"/>
</dbReference>
<feature type="region of interest" description="Disordered" evidence="7">
    <location>
        <begin position="1692"/>
        <end position="1764"/>
    </location>
</feature>
<dbReference type="SUPFAM" id="SSF116907">
    <property type="entry name" value="Hook domain"/>
    <property type="match status" value="1"/>
</dbReference>
<feature type="compositionally biased region" description="Polar residues" evidence="7">
    <location>
        <begin position="1727"/>
        <end position="1738"/>
    </location>
</feature>
<comment type="similarity">
    <text evidence="5">Belongs to the CCDC88 family.</text>
</comment>
<evidence type="ECO:0000313" key="9">
    <source>
        <dbReference type="EMBL" id="KAG8443679.1"/>
    </source>
</evidence>
<dbReference type="CDD" id="cd22229">
    <property type="entry name" value="HkD_Girdin"/>
    <property type="match status" value="1"/>
</dbReference>
<dbReference type="GO" id="GO:0005085">
    <property type="term" value="F:guanyl-nucleotide exchange factor activity"/>
    <property type="evidence" value="ECO:0007669"/>
    <property type="project" value="UniProtKB-KW"/>
</dbReference>
<feature type="compositionally biased region" description="Basic and acidic residues" evidence="7">
    <location>
        <begin position="1409"/>
        <end position="1419"/>
    </location>
</feature>
<feature type="compositionally biased region" description="Basic and acidic residues" evidence="7">
    <location>
        <begin position="1740"/>
        <end position="1750"/>
    </location>
</feature>
<comment type="caution">
    <text evidence="9">The sequence shown here is derived from an EMBL/GenBank/DDBJ whole genome shotgun (WGS) entry which is preliminary data.</text>
</comment>
<keyword evidence="4 6" id="KW-0175">Coiled coil</keyword>
<dbReference type="PANTHER" id="PTHR18947">
    <property type="entry name" value="HOOK PROTEINS"/>
    <property type="match status" value="1"/>
</dbReference>
<accession>A0A8T2JET7</accession>
<evidence type="ECO:0000256" key="4">
    <source>
        <dbReference type="ARBA" id="ARBA00023054"/>
    </source>
</evidence>
<keyword evidence="10" id="KW-1185">Reference proteome</keyword>
<dbReference type="Gene3D" id="1.10.418.10">
    <property type="entry name" value="Calponin-like domain"/>
    <property type="match status" value="1"/>
</dbReference>
<dbReference type="FunFam" id="1.10.418.10:FF:000035">
    <property type="entry name" value="girdin isoform X1"/>
    <property type="match status" value="1"/>
</dbReference>
<evidence type="ECO:0000256" key="1">
    <source>
        <dbReference type="ARBA" id="ARBA00004496"/>
    </source>
</evidence>
<feature type="compositionally biased region" description="Polar residues" evidence="7">
    <location>
        <begin position="1420"/>
        <end position="1433"/>
    </location>
</feature>
<dbReference type="GO" id="GO:0007165">
    <property type="term" value="P:signal transduction"/>
    <property type="evidence" value="ECO:0007669"/>
    <property type="project" value="UniProtKB-ARBA"/>
</dbReference>
<feature type="region of interest" description="Disordered" evidence="7">
    <location>
        <begin position="1409"/>
        <end position="1466"/>
    </location>
</feature>
<dbReference type="EMBL" id="JAACNH010000004">
    <property type="protein sequence ID" value="KAG8443679.1"/>
    <property type="molecule type" value="Genomic_DNA"/>
</dbReference>
<dbReference type="GO" id="GO:0005813">
    <property type="term" value="C:centrosome"/>
    <property type="evidence" value="ECO:0007669"/>
    <property type="project" value="TreeGrafter"/>
</dbReference>
<evidence type="ECO:0000256" key="6">
    <source>
        <dbReference type="SAM" id="Coils"/>
    </source>
</evidence>
<dbReference type="Proteomes" id="UP000812440">
    <property type="component" value="Chromosome 5"/>
</dbReference>
<evidence type="ECO:0000313" key="10">
    <source>
        <dbReference type="Proteomes" id="UP000812440"/>
    </source>
</evidence>
<sequence length="1926" mass="220876">MEKEIFAPVLENFMSSPLVIWIKTFGILFRGSGTLVDEYVSLVDGVFLNEVMFQINPKSDNQRIYKKINNDPSLRIQNLSALVKQIKSYYQESLQQLVMMSLPNVLIIGKTPFSEQATEEMKKLLLLLLGCAVQSERKEEFIEKIQDLDFDTKAAVASHIQEVTHNSENVFDLQLMEPTDMSPEDLETLWKSIAFQLKKLVDERDDYTETIIELTEERDSLHFTPLPTAAQSPSGSPGMRRTESRQHLSVELADAKAKIRRLRQELEEKTEQFLDSKQEVGQLEAELKRVQQENMNLLADARSARVYRDELDALREKAIRVDKLESEVSRYKERMHDIEFYKARMEELKEDNQVLLETKTMLEDQLDGARARCDKLHELEKENLQFKAKFNDMETERDLDRKRIEELMEENMSLEIAQKQSMDESLHLGWELEQLSKTSDLPETPQKSLGHEVNELTSSKLLKLEMENQTLLSTVEELRNTMGSTDGKNSKILKLEKENQRLSKMLEKLEADLNLERQNIHSSQNLSNDLLKEKSQLEKTIEMLRENSERQVKGLEQENEHLNQTITSLRQRLQIGAEARVKDIEKENKILHESIKETSSKLNKAEFEKKQIKKELEHFKEIGERAEELEKELQRVEKENEHLQKKITSLNIVCEKIESLEKENAGLELENRKLKKTLDSLKNLKFQMESLERENNQLEEENLDLRRAVESLKSTNIMVAQLELENKELENEKDQMKKSMDLMRASCKKNERLEVSYQGLDTENQRLQKALENSNKKIQQLETELQDLETENHSLQKNLEELKISSKRLEQLEKETKLLEQETGQLEKDKKQLEKENKRLRQQAEIKDITLEENNVRISNLERENKLLSKETSAFKESCARLKELEKENKELVKRTTIDKKTLITLREDLVNEKLKTQQTNNDLEKLTHELEKIGLNKERLLQDEQSTDDSRYKLLESKLESALKKSLEIKEEKIASLEARLEESTNFNQQLRQELKTVKKNYEALKQRQEEERLVHSSPPRPGDENVPVNKWERESQETTRELLKIKDRLIEIERNNATLQAEKQALKTQLKQMETQNDNLQAQILALQKQTISLQEQNTTLQTQNAKLQVENSTLNSQSTSLMNQNSQLLIQQSSLENENESLAKEKEELKSTYDLLVKDHEKLAQVHERQAAEYESLISKHGTLKSAHKSLEVEHKDLEDRYNHLLKQKGQLEELEKALKEEQGKMFQENKNHEMLSSDYQRLTEEHGRLNHTYRQLLRENESLQSDHKNMKSLLNGGKLEQTRLEAEFSKLKEQYQQLDITSTKLNNQCELLSQLKGNLEEENRHLLDQIQTLMLQNRTLLEQNMESKDLFQVEQRQYIDKLNELRRQKEKLEEKIMDQYKFHEPSPPRRRGNWITLKMRKLIKSKKDGNRERLRSLTTTPSRSESTDGFLQPPLGDSQDSSSVGSNSLEDGHPLGPKKSSTMNDLVQSMVLAGGQWTGSAENLEGPADNATGKRRKDLGSMAFSTTAIDFSAVSASSGYRSKVLPKSKGTVTVQNRSQSHIGGDFSLYQNNEQLFGNISPAPYLGQRLKKSAASSPMLRLKLNDGPEAIGKKPLGSPGSEVVSLKQFLEESSKLTISQIRSGSQENLLDEVMRSLSSSVESAGFQSPTLLSPGISLVDRKSAKPEQCVRPNLRKTEESRFTFPVLTTTQSSGENSPLAETTVHSERPGKDTNPYATLPRASSVISTAEGTTRRTSIHDFLSKDNRSPVSVDPSPTTEDAPCLSSEYCSVQHPLYVQTAKSFVEDSVLHESNDNSGLQGCQKCKFTQVCKDSIPYSTTAALAPCRTLESAKRVTYPTPCLSYPYLSLNKDLVSSISGLPCDGHCAFSSSTNLSSEPLMLQAQSSSKDDCVCPAVDCTSCTETEKSLSVSEDNQGIWYEYGCV</sequence>
<feature type="region of interest" description="Disordered" evidence="7">
    <location>
        <begin position="1009"/>
        <end position="1029"/>
    </location>
</feature>
<feature type="compositionally biased region" description="Polar residues" evidence="7">
    <location>
        <begin position="1692"/>
        <end position="1703"/>
    </location>
</feature>
<dbReference type="PROSITE" id="PS50021">
    <property type="entry name" value="CH"/>
    <property type="match status" value="1"/>
</dbReference>
<dbReference type="InterPro" id="IPR001715">
    <property type="entry name" value="CH_dom"/>
</dbReference>
<dbReference type="PANTHER" id="PTHR18947:SF30">
    <property type="entry name" value="GIRDIN"/>
    <property type="match status" value="1"/>
</dbReference>
<proteinExistence type="inferred from homology"/>
<comment type="subcellular location">
    <subcellularLocation>
        <location evidence="1">Cytoplasm</location>
    </subcellularLocation>
</comment>
<feature type="domain" description="Calponin-homology (CH)" evidence="8">
    <location>
        <begin position="12"/>
        <end position="132"/>
    </location>
</feature>
<evidence type="ECO:0000259" key="8">
    <source>
        <dbReference type="PROSITE" id="PS50021"/>
    </source>
</evidence>
<evidence type="ECO:0000256" key="5">
    <source>
        <dbReference type="ARBA" id="ARBA00061299"/>
    </source>
</evidence>
<feature type="compositionally biased region" description="Low complexity" evidence="7">
    <location>
        <begin position="1440"/>
        <end position="1452"/>
    </location>
</feature>
<name>A0A8T2JET7_9PIPI</name>
<dbReference type="InterPro" id="IPR036872">
    <property type="entry name" value="CH_dom_sf"/>
</dbReference>
<dbReference type="GO" id="GO:0008017">
    <property type="term" value="F:microtubule binding"/>
    <property type="evidence" value="ECO:0007669"/>
    <property type="project" value="TreeGrafter"/>
</dbReference>
<feature type="coiled-coil region" evidence="6">
    <location>
        <begin position="1128"/>
        <end position="1386"/>
    </location>
</feature>
<gene>
    <name evidence="9" type="ORF">GDO86_009013</name>
</gene>
<evidence type="ECO:0000256" key="7">
    <source>
        <dbReference type="SAM" id="MobiDB-lite"/>
    </source>
</evidence>
<keyword evidence="3" id="KW-0344">Guanine-nucleotide releasing factor</keyword>